<dbReference type="GO" id="GO:0004175">
    <property type="term" value="F:endopeptidase activity"/>
    <property type="evidence" value="ECO:0007669"/>
    <property type="project" value="UniProtKB-ARBA"/>
</dbReference>
<dbReference type="Pfam" id="PF02517">
    <property type="entry name" value="Rce1-like"/>
    <property type="match status" value="1"/>
</dbReference>
<dbReference type="GO" id="GO:0080120">
    <property type="term" value="P:CAAX-box protein maturation"/>
    <property type="evidence" value="ECO:0007669"/>
    <property type="project" value="UniProtKB-ARBA"/>
</dbReference>
<feature type="transmembrane region" description="Helical" evidence="1">
    <location>
        <begin position="257"/>
        <end position="276"/>
    </location>
</feature>
<dbReference type="InterPro" id="IPR003675">
    <property type="entry name" value="Rce1/LyrA-like_dom"/>
</dbReference>
<keyword evidence="1" id="KW-0812">Transmembrane</keyword>
<evidence type="ECO:0000256" key="1">
    <source>
        <dbReference type="SAM" id="Phobius"/>
    </source>
</evidence>
<feature type="transmembrane region" description="Helical" evidence="1">
    <location>
        <begin position="90"/>
        <end position="108"/>
    </location>
</feature>
<feature type="transmembrane region" description="Helical" evidence="1">
    <location>
        <begin position="179"/>
        <end position="196"/>
    </location>
</feature>
<keyword evidence="1" id="KW-1133">Transmembrane helix</keyword>
<feature type="transmembrane region" description="Helical" evidence="1">
    <location>
        <begin position="226"/>
        <end position="245"/>
    </location>
</feature>
<gene>
    <name evidence="3" type="ORF">TRIP_D410181</name>
</gene>
<name>A0A653AFY7_9BACT</name>
<protein>
    <submittedName>
        <fullName evidence="3">Abortive infection protein</fullName>
    </submittedName>
</protein>
<proteinExistence type="predicted"/>
<feature type="transmembrane region" description="Helical" evidence="1">
    <location>
        <begin position="12"/>
        <end position="36"/>
    </location>
</feature>
<dbReference type="EMBL" id="UPXZ01000036">
    <property type="protein sequence ID" value="VBB46918.1"/>
    <property type="molecule type" value="Genomic_DNA"/>
</dbReference>
<dbReference type="PANTHER" id="PTHR43592">
    <property type="entry name" value="CAAX AMINO TERMINAL PROTEASE"/>
    <property type="match status" value="1"/>
</dbReference>
<sequence length="286" mass="32771">MLKELFGNSSWLGKIIQLVLISLLFLMTGFFIWTIFGGNPNSIDSQKILQLITAVFFFILPVAFLGYFWYEKPIEAFYLNKMPAIQQITLVVLLMISVQPFINLLAYFNEQIHLPAALKGLEELFKEYETRAGELTKEFLNVKTGGGYLFNLFLMALLPAFGEELFFRGAMQNVFSEKFSKITAVWITAVIFSLIHFQMYGFIPRMLLGAMFGYILVWTRTLWLPILAHFVNNALAVSVTFFSGNDNQLENFGKADTYVYGVISGIISIFILWMIYKPSRTNIKNI</sequence>
<keyword evidence="1" id="KW-0472">Membrane</keyword>
<dbReference type="AlphaFoldDB" id="A0A653AFY7"/>
<organism evidence="3">
    <name type="scientific">uncultured Paludibacter sp</name>
    <dbReference type="NCBI Taxonomy" id="497635"/>
    <lineage>
        <taxon>Bacteria</taxon>
        <taxon>Pseudomonadati</taxon>
        <taxon>Bacteroidota</taxon>
        <taxon>Bacteroidia</taxon>
        <taxon>Bacteroidales</taxon>
        <taxon>Paludibacteraceae</taxon>
        <taxon>Paludibacter</taxon>
        <taxon>environmental samples</taxon>
    </lineage>
</organism>
<feature type="transmembrane region" description="Helical" evidence="1">
    <location>
        <begin position="48"/>
        <end position="70"/>
    </location>
</feature>
<feature type="transmembrane region" description="Helical" evidence="1">
    <location>
        <begin position="148"/>
        <end position="167"/>
    </location>
</feature>
<evidence type="ECO:0000259" key="2">
    <source>
        <dbReference type="Pfam" id="PF02517"/>
    </source>
</evidence>
<reference evidence="3" key="1">
    <citation type="submission" date="2018-07" db="EMBL/GenBank/DDBJ databases">
        <authorList>
            <consortium name="Genoscope - CEA"/>
            <person name="William W."/>
        </authorList>
    </citation>
    <scope>NUCLEOTIDE SEQUENCE</scope>
    <source>
        <strain evidence="3">IK1</strain>
    </source>
</reference>
<dbReference type="PANTHER" id="PTHR43592:SF15">
    <property type="entry name" value="CAAX AMINO TERMINAL PROTEASE FAMILY PROTEIN"/>
    <property type="match status" value="1"/>
</dbReference>
<feature type="domain" description="CAAX prenyl protease 2/Lysostaphin resistance protein A-like" evidence="2">
    <location>
        <begin position="148"/>
        <end position="235"/>
    </location>
</feature>
<evidence type="ECO:0000313" key="3">
    <source>
        <dbReference type="EMBL" id="VBB46918.1"/>
    </source>
</evidence>
<accession>A0A653AFY7</accession>